<evidence type="ECO:0000256" key="2">
    <source>
        <dbReference type="ARBA" id="ARBA00022908"/>
    </source>
</evidence>
<comment type="similarity">
    <text evidence="1">Belongs to the 'phage' integrase family.</text>
</comment>
<protein>
    <submittedName>
        <fullName evidence="8">Tyrosine-type recombinase/integrase</fullName>
    </submittedName>
</protein>
<evidence type="ECO:0000256" key="4">
    <source>
        <dbReference type="ARBA" id="ARBA00023172"/>
    </source>
</evidence>
<evidence type="ECO:0000313" key="8">
    <source>
        <dbReference type="EMBL" id="MBC5767483.1"/>
    </source>
</evidence>
<name>A0A923S520_9BURK</name>
<proteinExistence type="inferred from homology"/>
<dbReference type="InterPro" id="IPR050090">
    <property type="entry name" value="Tyrosine_recombinase_XerCD"/>
</dbReference>
<feature type="domain" description="Core-binding (CB)" evidence="7">
    <location>
        <begin position="220"/>
        <end position="324"/>
    </location>
</feature>
<organism evidence="8 9">
    <name type="scientific">Ramlibacter albus</name>
    <dbReference type="NCBI Taxonomy" id="2079448"/>
    <lineage>
        <taxon>Bacteria</taxon>
        <taxon>Pseudomonadati</taxon>
        <taxon>Pseudomonadota</taxon>
        <taxon>Betaproteobacteria</taxon>
        <taxon>Burkholderiales</taxon>
        <taxon>Comamonadaceae</taxon>
        <taxon>Ramlibacter</taxon>
    </lineage>
</organism>
<dbReference type="Pfam" id="PF00589">
    <property type="entry name" value="Phage_integrase"/>
    <property type="match status" value="1"/>
</dbReference>
<dbReference type="Pfam" id="PF12482">
    <property type="entry name" value="DUF3701"/>
    <property type="match status" value="1"/>
</dbReference>
<dbReference type="PANTHER" id="PTHR30349">
    <property type="entry name" value="PHAGE INTEGRASE-RELATED"/>
    <property type="match status" value="1"/>
</dbReference>
<accession>A0A923S520</accession>
<evidence type="ECO:0000259" key="7">
    <source>
        <dbReference type="PROSITE" id="PS51900"/>
    </source>
</evidence>
<dbReference type="InterPro" id="IPR022169">
    <property type="entry name" value="DUF3701"/>
</dbReference>
<evidence type="ECO:0000313" key="9">
    <source>
        <dbReference type="Proteomes" id="UP000596827"/>
    </source>
</evidence>
<dbReference type="PROSITE" id="PS51900">
    <property type="entry name" value="CB"/>
    <property type="match status" value="1"/>
</dbReference>
<dbReference type="EMBL" id="JACORU010000011">
    <property type="protein sequence ID" value="MBC5767483.1"/>
    <property type="molecule type" value="Genomic_DNA"/>
</dbReference>
<sequence length="565" mass="62038">MENALSAPPSMPADPAWPDEAALAAFRAWLQGVPSRAAVDRYLPDRRAAGASARSVIGRVKRQLAAFATSRAQANLAATLTAVSPSDRKLAKSAAAAIETLRGMPPPQPLIGDAVERWLPVRLVGVLHAAGIRTLADLTLRVPRRRRWWAGIAGLGPASARQVEAFFAQHPALTERARALVTLKQAQELVPWERLVVPEDVDGTRGTFRAPRASCALDASNDYQAVNAWLSLHESAATQRSYRKEAERLILWAIVERGRALSSLTTEDAIAYRAFLRRPGPRARWVGAPQPRSSPAWRPFAGDLSARSAAYALSVLNALYRWLIEQRYVLANPFAGVKVRGGRPAQLDTSHAFTEHEWKLVRVVADGLEWSYGWSEPAAQRLRFMLDFAYATGLRISELVGAQLGAIDSDPHGDTWIRVVGKGHKAGKVVLPPLARAALDRYLVQRGLPVMPSKWRPSTPLVGSLGEDGSGISSWRLWRVMKRFFSTAADVVEEGTPALAEKLRQATPHWTRHTHATHLLQGGAELTTVRDNLRHASLATTSMYLHTDDARRAKQVVDRFAAPRS</sequence>
<dbReference type="Gene3D" id="1.10.150.130">
    <property type="match status" value="1"/>
</dbReference>
<dbReference type="Gene3D" id="1.10.443.10">
    <property type="entry name" value="Intergrase catalytic core"/>
    <property type="match status" value="1"/>
</dbReference>
<dbReference type="RefSeq" id="WP_187083977.1">
    <property type="nucleotide sequence ID" value="NZ_JACORU010000011.1"/>
</dbReference>
<comment type="caution">
    <text evidence="8">The sequence shown here is derived from an EMBL/GenBank/DDBJ whole genome shotgun (WGS) entry which is preliminary data.</text>
</comment>
<dbReference type="Proteomes" id="UP000596827">
    <property type="component" value="Unassembled WGS sequence"/>
</dbReference>
<keyword evidence="9" id="KW-1185">Reference proteome</keyword>
<dbReference type="InterPro" id="IPR011010">
    <property type="entry name" value="DNA_brk_join_enz"/>
</dbReference>
<dbReference type="AlphaFoldDB" id="A0A923S520"/>
<evidence type="ECO:0000256" key="3">
    <source>
        <dbReference type="ARBA" id="ARBA00023125"/>
    </source>
</evidence>
<dbReference type="InterPro" id="IPR013762">
    <property type="entry name" value="Integrase-like_cat_sf"/>
</dbReference>
<dbReference type="SUPFAM" id="SSF56349">
    <property type="entry name" value="DNA breaking-rejoining enzymes"/>
    <property type="match status" value="1"/>
</dbReference>
<feature type="domain" description="Tyr recombinase" evidence="6">
    <location>
        <begin position="348"/>
        <end position="558"/>
    </location>
</feature>
<dbReference type="InterPro" id="IPR002104">
    <property type="entry name" value="Integrase_catalytic"/>
</dbReference>
<dbReference type="InterPro" id="IPR044068">
    <property type="entry name" value="CB"/>
</dbReference>
<keyword evidence="2" id="KW-0229">DNA integration</keyword>
<dbReference type="PROSITE" id="PS51898">
    <property type="entry name" value="TYR_RECOMBINASE"/>
    <property type="match status" value="1"/>
</dbReference>
<reference evidence="8" key="1">
    <citation type="submission" date="2020-08" db="EMBL/GenBank/DDBJ databases">
        <title>Ramlibacter sp. GTP1 16S ribosomal RNA gene genome sequencing and assembly.</title>
        <authorList>
            <person name="Kang M."/>
        </authorList>
    </citation>
    <scope>NUCLEOTIDE SEQUENCE</scope>
    <source>
        <strain evidence="8">GTP1</strain>
    </source>
</reference>
<dbReference type="InterPro" id="IPR010998">
    <property type="entry name" value="Integrase_recombinase_N"/>
</dbReference>
<keyword evidence="3 5" id="KW-0238">DNA-binding</keyword>
<evidence type="ECO:0000259" key="6">
    <source>
        <dbReference type="PROSITE" id="PS51898"/>
    </source>
</evidence>
<gene>
    <name evidence="8" type="ORF">H8R02_23660</name>
</gene>
<dbReference type="GO" id="GO:0003677">
    <property type="term" value="F:DNA binding"/>
    <property type="evidence" value="ECO:0007669"/>
    <property type="project" value="UniProtKB-UniRule"/>
</dbReference>
<dbReference type="PANTHER" id="PTHR30349:SF41">
    <property type="entry name" value="INTEGRASE_RECOMBINASE PROTEIN MJ0367-RELATED"/>
    <property type="match status" value="1"/>
</dbReference>
<evidence type="ECO:0000256" key="1">
    <source>
        <dbReference type="ARBA" id="ARBA00008857"/>
    </source>
</evidence>
<evidence type="ECO:0000256" key="5">
    <source>
        <dbReference type="PROSITE-ProRule" id="PRU01248"/>
    </source>
</evidence>
<dbReference type="GO" id="GO:0006310">
    <property type="term" value="P:DNA recombination"/>
    <property type="evidence" value="ECO:0007669"/>
    <property type="project" value="UniProtKB-KW"/>
</dbReference>
<keyword evidence="4" id="KW-0233">DNA recombination</keyword>
<dbReference type="GO" id="GO:0015074">
    <property type="term" value="P:DNA integration"/>
    <property type="evidence" value="ECO:0007669"/>
    <property type="project" value="UniProtKB-KW"/>
</dbReference>